<gene>
    <name evidence="2" type="ORF">SKAU_G00148240</name>
</gene>
<comment type="caution">
    <text evidence="2">The sequence shown here is derived from an EMBL/GenBank/DDBJ whole genome shotgun (WGS) entry which is preliminary data.</text>
</comment>
<feature type="transmembrane region" description="Helical" evidence="1">
    <location>
        <begin position="6"/>
        <end position="29"/>
    </location>
</feature>
<dbReference type="Proteomes" id="UP001152622">
    <property type="component" value="Chromosome 4"/>
</dbReference>
<protein>
    <submittedName>
        <fullName evidence="2">Uncharacterized protein</fullName>
    </submittedName>
</protein>
<organism evidence="2 3">
    <name type="scientific">Synaphobranchus kaupii</name>
    <name type="common">Kaup's arrowtooth eel</name>
    <dbReference type="NCBI Taxonomy" id="118154"/>
    <lineage>
        <taxon>Eukaryota</taxon>
        <taxon>Metazoa</taxon>
        <taxon>Chordata</taxon>
        <taxon>Craniata</taxon>
        <taxon>Vertebrata</taxon>
        <taxon>Euteleostomi</taxon>
        <taxon>Actinopterygii</taxon>
        <taxon>Neopterygii</taxon>
        <taxon>Teleostei</taxon>
        <taxon>Anguilliformes</taxon>
        <taxon>Synaphobranchidae</taxon>
        <taxon>Synaphobranchus</taxon>
    </lineage>
</organism>
<proteinExistence type="predicted"/>
<sequence>MQSYPGIVTPCVLHLPHVLFIVYGGQFLYKLSSSLRKPLSACDHCQTACSPIQASSLVAFFSIVRMSSSSSMVARSVCFSLQ</sequence>
<keyword evidence="3" id="KW-1185">Reference proteome</keyword>
<keyword evidence="1" id="KW-0812">Transmembrane</keyword>
<evidence type="ECO:0000313" key="2">
    <source>
        <dbReference type="EMBL" id="KAJ8365993.1"/>
    </source>
</evidence>
<dbReference type="AlphaFoldDB" id="A0A9Q1FUP0"/>
<accession>A0A9Q1FUP0</accession>
<reference evidence="2" key="1">
    <citation type="journal article" date="2023" name="Science">
        <title>Genome structures resolve the early diversification of teleost fishes.</title>
        <authorList>
            <person name="Parey E."/>
            <person name="Louis A."/>
            <person name="Montfort J."/>
            <person name="Bouchez O."/>
            <person name="Roques C."/>
            <person name="Iampietro C."/>
            <person name="Lluch J."/>
            <person name="Castinel A."/>
            <person name="Donnadieu C."/>
            <person name="Desvignes T."/>
            <person name="Floi Bucao C."/>
            <person name="Jouanno E."/>
            <person name="Wen M."/>
            <person name="Mejri S."/>
            <person name="Dirks R."/>
            <person name="Jansen H."/>
            <person name="Henkel C."/>
            <person name="Chen W.J."/>
            <person name="Zahm M."/>
            <person name="Cabau C."/>
            <person name="Klopp C."/>
            <person name="Thompson A.W."/>
            <person name="Robinson-Rechavi M."/>
            <person name="Braasch I."/>
            <person name="Lecointre G."/>
            <person name="Bobe J."/>
            <person name="Postlethwait J.H."/>
            <person name="Berthelot C."/>
            <person name="Roest Crollius H."/>
            <person name="Guiguen Y."/>
        </authorList>
    </citation>
    <scope>NUCLEOTIDE SEQUENCE</scope>
    <source>
        <strain evidence="2">WJC10195</strain>
    </source>
</reference>
<name>A0A9Q1FUP0_SYNKA</name>
<keyword evidence="1" id="KW-1133">Transmembrane helix</keyword>
<evidence type="ECO:0000256" key="1">
    <source>
        <dbReference type="SAM" id="Phobius"/>
    </source>
</evidence>
<keyword evidence="1" id="KW-0472">Membrane</keyword>
<evidence type="ECO:0000313" key="3">
    <source>
        <dbReference type="Proteomes" id="UP001152622"/>
    </source>
</evidence>
<dbReference type="EMBL" id="JAINUF010000004">
    <property type="protein sequence ID" value="KAJ8365993.1"/>
    <property type="molecule type" value="Genomic_DNA"/>
</dbReference>